<proteinExistence type="predicted"/>
<feature type="domain" description="PH" evidence="5">
    <location>
        <begin position="1279"/>
        <end position="1378"/>
    </location>
</feature>
<dbReference type="SUPFAM" id="SSF50044">
    <property type="entry name" value="SH3-domain"/>
    <property type="match status" value="1"/>
</dbReference>
<evidence type="ECO:0000313" key="7">
    <source>
        <dbReference type="Proteomes" id="UP000188320"/>
    </source>
</evidence>
<dbReference type="InterPro" id="IPR001849">
    <property type="entry name" value="PH_domain"/>
</dbReference>
<dbReference type="PROSITE" id="PS50003">
    <property type="entry name" value="PH_DOMAIN"/>
    <property type="match status" value="1"/>
</dbReference>
<dbReference type="Gene3D" id="2.30.30.40">
    <property type="entry name" value="SH3 Domains"/>
    <property type="match status" value="1"/>
</dbReference>
<dbReference type="EMBL" id="LSSK01001166">
    <property type="protein sequence ID" value="OMH80505.1"/>
    <property type="molecule type" value="Genomic_DNA"/>
</dbReference>
<protein>
    <submittedName>
        <fullName evidence="6">Uncharacterized protein</fullName>
    </submittedName>
</protein>
<keyword evidence="1 2" id="KW-0728">SH3 domain</keyword>
<evidence type="ECO:0000313" key="6">
    <source>
        <dbReference type="EMBL" id="OMH80505.1"/>
    </source>
</evidence>
<organism evidence="6 7">
    <name type="scientific">Zancudomyces culisetae</name>
    <name type="common">Gut fungus</name>
    <name type="synonym">Smittium culisetae</name>
    <dbReference type="NCBI Taxonomy" id="1213189"/>
    <lineage>
        <taxon>Eukaryota</taxon>
        <taxon>Fungi</taxon>
        <taxon>Fungi incertae sedis</taxon>
        <taxon>Zoopagomycota</taxon>
        <taxon>Kickxellomycotina</taxon>
        <taxon>Harpellomycetes</taxon>
        <taxon>Harpellales</taxon>
        <taxon>Legeriomycetaceae</taxon>
        <taxon>Zancudomyces</taxon>
    </lineage>
</organism>
<dbReference type="Gene3D" id="2.30.29.30">
    <property type="entry name" value="Pleckstrin-homology domain (PH domain)/Phosphotyrosine-binding domain (PTB)"/>
    <property type="match status" value="1"/>
</dbReference>
<dbReference type="SMART" id="SM00326">
    <property type="entry name" value="SH3"/>
    <property type="match status" value="1"/>
</dbReference>
<accession>A0A1R1PHN3</accession>
<evidence type="ECO:0000256" key="3">
    <source>
        <dbReference type="SAM" id="MobiDB-lite"/>
    </source>
</evidence>
<dbReference type="SMART" id="SM00233">
    <property type="entry name" value="PH"/>
    <property type="match status" value="1"/>
</dbReference>
<sequence length="1504" mass="170824">MSKNRLYQAKFRYIPLNKNELALTPKEVIYVIEFDYARNEGWWKGQNSRGIIGVFPKSYVTPLPDKLSQPTQNTSKYSDDTPYRFPRPVGFVGINKNVQYTINKRKPVNNSIILAESHEGGFSQSTLEKQSTKAKINMIGTKIIESRQCLNMDNSVSALPVQSFKIKPAHEDEMISAAQRRSIIVPGRHDLSIKKSKSISQPELNPKKRITIKRNNANTEKNTLPKLQGELNSQVDARPMLKLRKSNPVMNSQLDTPSIETYECSDTLLMKSVTRMPEHKVTSKEVGLVNKLRSIHIRKSLSMNKIFQKSPAEISETLSLDNDKQMEYAFGISGDSIVSDVENVKNTTEVKKARIFKIPSIKPEKAATENKKVDKPSGRKSISLIPLRKSMTIKSNRNNNYIDTENKFGQEYSEHNMIIDDKEQSNIGEEIKTIKVSTEDSTKQTGDDKTSIENKIRRALSIPFNMKGKGLNDRELSKAKSCKNTGSKHITIKRVVDKRIKRNCIDFDNSELGKYKELFKEGPETTECVKPIGSKSIDYSSEFFEEVEQKGVISPPSGKFYGDKIKNLSSYGEDEIGEFLEDIFMDQYSDAIKKTSLRRGKEPTKSKSRDSSSKYKNVKGNQMEGKVSIKNFTIFPVNFGHKLRNIMGRGKEKADVQPTTELSIDECTDILQDISMKVKEHTINQTERSSPVEQILPAEKRMPEKVNMSSNSATVNLKKDIREVKRNDSKIKKLVGPIEENTVNEQKTNVYNDDTKRDCETNSKVALKKSPTLPQYKYKMESTIRSPNPIREGMCIENELEISSDTDGSEYIELRVLGPDDSFCFDSHEIPRRASAIMELVDNLSLATENPPENIAQNIITDLHTSDAMQELDSDAGVINDIYKNEIPINSLEREIHSQPAQDTKKMDNSKGVGLHREILGYTENIEKIEKIEKIKKIKNVELTNTCSKAQNTLENSNKKFRTFYETGLATPTSNNPEISCDLQIEDESLIMNICGSPVFGIERTKIRQVSSNTTNKYARSTSSSYTADVVSVKSKKEKSAQKVYANQKIIEKYKKRIAKQREGKKNIKKSQTEVVQNTDTSNYSFSTNVKLAADHIIASNKPIFNDIQICENNCDHKKTSTLTLLDNDEKQKSGRNSFDVVNTIRNEDFVECGCSNYIYMKEYRNLLKNSHLDDIFNRSLDLQFSVVKRLESKNNSQILPSQAQVKKKTQKAVINEASIEKYRRASSSKPINLSDPRMISEYEIQPKFIGIVGSNQENVDEKNAYSSKLESDSSDSGFLVKEGWLDRKTNYLPIDVWRTRFFKLYNNGSLHYFKRALDTTPIGIIELANCKVSVMNLEHVNNRLAILLTSKRKRLILSHDYKSIIYDWLRILTKATIKYGSVKLKSNHIKTITLTEAAELIRKGLYLNKNKYNIVESDATNINKNNVTGSFSGNNIHRPPNDHLISKALQKSYPRLELLFMKSRTSQPQPLQTRTTNIGNTINMTKSLPVAAQMARSSGLWQS</sequence>
<comment type="caution">
    <text evidence="6">The sequence shown here is derived from an EMBL/GenBank/DDBJ whole genome shotgun (WGS) entry which is preliminary data.</text>
</comment>
<evidence type="ECO:0000256" key="2">
    <source>
        <dbReference type="PROSITE-ProRule" id="PRU00192"/>
    </source>
</evidence>
<feature type="domain" description="SH3" evidence="4">
    <location>
        <begin position="2"/>
        <end position="65"/>
    </location>
</feature>
<keyword evidence="7" id="KW-1185">Reference proteome</keyword>
<feature type="region of interest" description="Disordered" evidence="3">
    <location>
        <begin position="595"/>
        <end position="619"/>
    </location>
</feature>
<reference evidence="7" key="1">
    <citation type="submission" date="2017-01" db="EMBL/GenBank/DDBJ databases">
        <authorList>
            <person name="Wang Y."/>
            <person name="White M."/>
            <person name="Kvist S."/>
            <person name="Moncalvo J.-M."/>
        </authorList>
    </citation>
    <scope>NUCLEOTIDE SEQUENCE [LARGE SCALE GENOMIC DNA]</scope>
    <source>
        <strain evidence="7">COL-18-3</strain>
    </source>
</reference>
<dbReference type="Pfam" id="PF14604">
    <property type="entry name" value="SH3_9"/>
    <property type="match status" value="1"/>
</dbReference>
<dbReference type="InterPro" id="IPR036028">
    <property type="entry name" value="SH3-like_dom_sf"/>
</dbReference>
<gene>
    <name evidence="6" type="ORF">AX774_g6051</name>
</gene>
<dbReference type="OrthoDB" id="73680at2759"/>
<dbReference type="PROSITE" id="PS50002">
    <property type="entry name" value="SH3"/>
    <property type="match status" value="1"/>
</dbReference>
<dbReference type="Proteomes" id="UP000188320">
    <property type="component" value="Unassembled WGS sequence"/>
</dbReference>
<evidence type="ECO:0000256" key="1">
    <source>
        <dbReference type="ARBA" id="ARBA00022443"/>
    </source>
</evidence>
<dbReference type="SUPFAM" id="SSF50729">
    <property type="entry name" value="PH domain-like"/>
    <property type="match status" value="1"/>
</dbReference>
<dbReference type="InterPro" id="IPR011993">
    <property type="entry name" value="PH-like_dom_sf"/>
</dbReference>
<dbReference type="InterPro" id="IPR001452">
    <property type="entry name" value="SH3_domain"/>
</dbReference>
<feature type="compositionally biased region" description="Basic and acidic residues" evidence="3">
    <location>
        <begin position="599"/>
        <end position="613"/>
    </location>
</feature>
<name>A0A1R1PHN3_ZANCU</name>
<evidence type="ECO:0000259" key="4">
    <source>
        <dbReference type="PROSITE" id="PS50002"/>
    </source>
</evidence>
<evidence type="ECO:0000259" key="5">
    <source>
        <dbReference type="PROSITE" id="PS50003"/>
    </source>
</evidence>